<dbReference type="RefSeq" id="WP_278057666.1">
    <property type="nucleotide sequence ID" value="NZ_CP121247.1"/>
</dbReference>
<dbReference type="GO" id="GO:0032259">
    <property type="term" value="P:methylation"/>
    <property type="evidence" value="ECO:0007669"/>
    <property type="project" value="UniProtKB-KW"/>
</dbReference>
<evidence type="ECO:0000256" key="2">
    <source>
        <dbReference type="ARBA" id="ARBA00022679"/>
    </source>
</evidence>
<dbReference type="Proteomes" id="UP001235966">
    <property type="component" value="Unassembled WGS sequence"/>
</dbReference>
<dbReference type="Pfam" id="PF05175">
    <property type="entry name" value="MTS"/>
    <property type="match status" value="1"/>
</dbReference>
<keyword evidence="5" id="KW-1185">Reference proteome</keyword>
<sequence>MSDHYFSHSPEAPERATTFTVNIRGRDVEVHSSSGVFSSHRLDKGTAVLLDKAPETGAARVALDVGCGWGPITIALASEHPEAEVWGVDVNERSLELARVNTQAYENVTIGEASATLKELRAKGIEVDLLWSNPPIRIGKEALHSLLMDWLSLLAADGVAYLVVQKNLGADSLSSWLNAQGFVSVKYGSSKGFRVLEVRKDEP</sequence>
<evidence type="ECO:0000313" key="4">
    <source>
        <dbReference type="EMBL" id="MDP9800270.1"/>
    </source>
</evidence>
<dbReference type="PANTHER" id="PTHR47816:SF4">
    <property type="entry name" value="RIBOSOMAL RNA SMALL SUBUNIT METHYLTRANSFERASE C"/>
    <property type="match status" value="1"/>
</dbReference>
<dbReference type="InterPro" id="IPR007848">
    <property type="entry name" value="Small_mtfrase_dom"/>
</dbReference>
<evidence type="ECO:0000256" key="1">
    <source>
        <dbReference type="ARBA" id="ARBA00022603"/>
    </source>
</evidence>
<gene>
    <name evidence="4" type="ORF">J2S49_000346</name>
</gene>
<evidence type="ECO:0000313" key="5">
    <source>
        <dbReference type="Proteomes" id="UP001235966"/>
    </source>
</evidence>
<evidence type="ECO:0000259" key="3">
    <source>
        <dbReference type="Pfam" id="PF05175"/>
    </source>
</evidence>
<dbReference type="CDD" id="cd02440">
    <property type="entry name" value="AdoMet_MTases"/>
    <property type="match status" value="1"/>
</dbReference>
<feature type="domain" description="Methyltransferase small" evidence="3">
    <location>
        <begin position="28"/>
        <end position="178"/>
    </location>
</feature>
<reference evidence="4 5" key="1">
    <citation type="submission" date="2023-07" db="EMBL/GenBank/DDBJ databases">
        <title>Sequencing the genomes of 1000 actinobacteria strains.</title>
        <authorList>
            <person name="Klenk H.-P."/>
        </authorList>
    </citation>
    <scope>NUCLEOTIDE SEQUENCE [LARGE SCALE GENOMIC DNA]</scope>
    <source>
        <strain evidence="4 5">DSM 102162</strain>
    </source>
</reference>
<dbReference type="SUPFAM" id="SSF53335">
    <property type="entry name" value="S-adenosyl-L-methionine-dependent methyltransferases"/>
    <property type="match status" value="1"/>
</dbReference>
<keyword evidence="1 4" id="KW-0489">Methyltransferase</keyword>
<dbReference type="GO" id="GO:0008168">
    <property type="term" value="F:methyltransferase activity"/>
    <property type="evidence" value="ECO:0007669"/>
    <property type="project" value="UniProtKB-KW"/>
</dbReference>
<keyword evidence="2" id="KW-0808">Transferase</keyword>
<dbReference type="Gene3D" id="3.40.50.150">
    <property type="entry name" value="Vaccinia Virus protein VP39"/>
    <property type="match status" value="1"/>
</dbReference>
<protein>
    <submittedName>
        <fullName evidence="4">16S rRNA G1207 methylase RsmC</fullName>
    </submittedName>
</protein>
<accession>A0ABT9N995</accession>
<dbReference type="InterPro" id="IPR046977">
    <property type="entry name" value="RsmC/RlmG"/>
</dbReference>
<name>A0ABT9N995_9ACTO</name>
<dbReference type="EMBL" id="JAUSQW010000001">
    <property type="protein sequence ID" value="MDP9800270.1"/>
    <property type="molecule type" value="Genomic_DNA"/>
</dbReference>
<proteinExistence type="predicted"/>
<comment type="caution">
    <text evidence="4">The sequence shown here is derived from an EMBL/GenBank/DDBJ whole genome shotgun (WGS) entry which is preliminary data.</text>
</comment>
<organism evidence="4 5">
    <name type="scientific">Arcanobacterium wilhelmae</name>
    <dbReference type="NCBI Taxonomy" id="1803177"/>
    <lineage>
        <taxon>Bacteria</taxon>
        <taxon>Bacillati</taxon>
        <taxon>Actinomycetota</taxon>
        <taxon>Actinomycetes</taxon>
        <taxon>Actinomycetales</taxon>
        <taxon>Actinomycetaceae</taxon>
        <taxon>Arcanobacterium</taxon>
    </lineage>
</organism>
<dbReference type="PANTHER" id="PTHR47816">
    <property type="entry name" value="RIBOSOMAL RNA SMALL SUBUNIT METHYLTRANSFERASE C"/>
    <property type="match status" value="1"/>
</dbReference>
<dbReference type="InterPro" id="IPR029063">
    <property type="entry name" value="SAM-dependent_MTases_sf"/>
</dbReference>